<feature type="transmembrane region" description="Helical" evidence="7">
    <location>
        <begin position="227"/>
        <end position="247"/>
    </location>
</feature>
<dbReference type="RefSeq" id="WP_285670197.1">
    <property type="nucleotide sequence ID" value="NZ_BSYI01000004.1"/>
</dbReference>
<evidence type="ECO:0000256" key="8">
    <source>
        <dbReference type="SAM" id="SignalP"/>
    </source>
</evidence>
<feature type="transmembrane region" description="Helical" evidence="7">
    <location>
        <begin position="78"/>
        <end position="100"/>
    </location>
</feature>
<organism evidence="11 12">
    <name type="scientific">Paralimibaculum aggregatum</name>
    <dbReference type="NCBI Taxonomy" id="3036245"/>
    <lineage>
        <taxon>Bacteria</taxon>
        <taxon>Pseudomonadati</taxon>
        <taxon>Pseudomonadota</taxon>
        <taxon>Alphaproteobacteria</taxon>
        <taxon>Rhodobacterales</taxon>
        <taxon>Paracoccaceae</taxon>
        <taxon>Paralimibaculum</taxon>
    </lineage>
</organism>
<feature type="domain" description="Mechanosensitive ion channel transmembrane helices 2/3" evidence="10">
    <location>
        <begin position="446"/>
        <end position="481"/>
    </location>
</feature>
<feature type="transmembrane region" description="Helical" evidence="7">
    <location>
        <begin position="121"/>
        <end position="140"/>
    </location>
</feature>
<feature type="signal peptide" evidence="8">
    <location>
        <begin position="1"/>
        <end position="20"/>
    </location>
</feature>
<dbReference type="InterPro" id="IPR010920">
    <property type="entry name" value="LSM_dom_sf"/>
</dbReference>
<evidence type="ECO:0000256" key="4">
    <source>
        <dbReference type="ARBA" id="ARBA00022692"/>
    </source>
</evidence>
<reference evidence="11 12" key="1">
    <citation type="submission" date="2023-04" db="EMBL/GenBank/DDBJ databases">
        <title>Marinoamorphus aggregata gen. nov., sp. Nov., isolate from tissue of brittle star Ophioplocus japonicus.</title>
        <authorList>
            <person name="Kawano K."/>
            <person name="Sawayama S."/>
            <person name="Nakagawa S."/>
        </authorList>
    </citation>
    <scope>NUCLEOTIDE SEQUENCE [LARGE SCALE GENOMIC DNA]</scope>
    <source>
        <strain evidence="11 12">NKW23</strain>
    </source>
</reference>
<dbReference type="EMBL" id="BSYI01000004">
    <property type="protein sequence ID" value="GMG81539.1"/>
    <property type="molecule type" value="Genomic_DNA"/>
</dbReference>
<feature type="chain" id="PRO_5046615195" description="Small-conductance mechanosensitive channel" evidence="8">
    <location>
        <begin position="21"/>
        <end position="670"/>
    </location>
</feature>
<dbReference type="InterPro" id="IPR011066">
    <property type="entry name" value="MscS_channel_C_sf"/>
</dbReference>
<keyword evidence="5 7" id="KW-1133">Transmembrane helix</keyword>
<comment type="subcellular location">
    <subcellularLocation>
        <location evidence="1">Cell membrane</location>
        <topology evidence="1">Multi-pass membrane protein</topology>
    </subcellularLocation>
</comment>
<dbReference type="Gene3D" id="3.30.70.100">
    <property type="match status" value="1"/>
</dbReference>
<dbReference type="InterPro" id="IPR049142">
    <property type="entry name" value="MS_channel_1st"/>
</dbReference>
<dbReference type="InterPro" id="IPR006685">
    <property type="entry name" value="MscS_channel_2nd"/>
</dbReference>
<proteinExistence type="inferred from homology"/>
<name>A0ABQ6LLJ7_9RHOB</name>
<evidence type="ECO:0000256" key="6">
    <source>
        <dbReference type="ARBA" id="ARBA00023136"/>
    </source>
</evidence>
<evidence type="ECO:0000256" key="3">
    <source>
        <dbReference type="ARBA" id="ARBA00022475"/>
    </source>
</evidence>
<evidence type="ECO:0000256" key="2">
    <source>
        <dbReference type="ARBA" id="ARBA00008017"/>
    </source>
</evidence>
<evidence type="ECO:0000313" key="12">
    <source>
        <dbReference type="Proteomes" id="UP001239909"/>
    </source>
</evidence>
<keyword evidence="8" id="KW-0732">Signal</keyword>
<dbReference type="SUPFAM" id="SSF50182">
    <property type="entry name" value="Sm-like ribonucleoproteins"/>
    <property type="match status" value="1"/>
</dbReference>
<keyword evidence="6 7" id="KW-0472">Membrane</keyword>
<comment type="similarity">
    <text evidence="2">Belongs to the MscS (TC 1.A.23) family.</text>
</comment>
<dbReference type="Gene3D" id="2.30.30.60">
    <property type="match status" value="1"/>
</dbReference>
<accession>A0ABQ6LLJ7</accession>
<dbReference type="PANTHER" id="PTHR30460:SF0">
    <property type="entry name" value="MODERATE CONDUCTANCE MECHANOSENSITIVE CHANNEL YBIO"/>
    <property type="match status" value="1"/>
</dbReference>
<dbReference type="SUPFAM" id="SSF82689">
    <property type="entry name" value="Mechanosensitive channel protein MscS (YggB), C-terminal domain"/>
    <property type="match status" value="1"/>
</dbReference>
<dbReference type="InterPro" id="IPR045276">
    <property type="entry name" value="YbiO_bact"/>
</dbReference>
<dbReference type="InterPro" id="IPR023408">
    <property type="entry name" value="MscS_beta-dom_sf"/>
</dbReference>
<keyword evidence="3" id="KW-1003">Cell membrane</keyword>
<feature type="domain" description="Mechanosensitive ion channel MscS" evidence="9">
    <location>
        <begin position="483"/>
        <end position="547"/>
    </location>
</feature>
<dbReference type="Pfam" id="PF21088">
    <property type="entry name" value="MS_channel_1st"/>
    <property type="match status" value="1"/>
</dbReference>
<evidence type="ECO:0000259" key="10">
    <source>
        <dbReference type="Pfam" id="PF21088"/>
    </source>
</evidence>
<keyword evidence="4 7" id="KW-0812">Transmembrane</keyword>
<dbReference type="SUPFAM" id="SSF82861">
    <property type="entry name" value="Mechanosensitive channel protein MscS (YggB), transmembrane region"/>
    <property type="match status" value="1"/>
</dbReference>
<evidence type="ECO:0000259" key="9">
    <source>
        <dbReference type="Pfam" id="PF00924"/>
    </source>
</evidence>
<dbReference type="InterPro" id="IPR011014">
    <property type="entry name" value="MscS_channel_TM-2"/>
</dbReference>
<feature type="transmembrane region" description="Helical" evidence="7">
    <location>
        <begin position="437"/>
        <end position="456"/>
    </location>
</feature>
<evidence type="ECO:0000256" key="1">
    <source>
        <dbReference type="ARBA" id="ARBA00004651"/>
    </source>
</evidence>
<feature type="transmembrane region" description="Helical" evidence="7">
    <location>
        <begin position="202"/>
        <end position="221"/>
    </location>
</feature>
<dbReference type="Pfam" id="PF00924">
    <property type="entry name" value="MS_channel_2nd"/>
    <property type="match status" value="1"/>
</dbReference>
<evidence type="ECO:0008006" key="13">
    <source>
        <dbReference type="Google" id="ProtNLM"/>
    </source>
</evidence>
<evidence type="ECO:0000313" key="11">
    <source>
        <dbReference type="EMBL" id="GMG81539.1"/>
    </source>
</evidence>
<feature type="transmembrane region" description="Helical" evidence="7">
    <location>
        <begin position="378"/>
        <end position="400"/>
    </location>
</feature>
<feature type="transmembrane region" description="Helical" evidence="7">
    <location>
        <begin position="152"/>
        <end position="176"/>
    </location>
</feature>
<feature type="transmembrane region" description="Helical" evidence="7">
    <location>
        <begin position="342"/>
        <end position="366"/>
    </location>
</feature>
<evidence type="ECO:0000256" key="7">
    <source>
        <dbReference type="SAM" id="Phobius"/>
    </source>
</evidence>
<dbReference type="Gene3D" id="1.10.287.1260">
    <property type="match status" value="1"/>
</dbReference>
<evidence type="ECO:0000256" key="5">
    <source>
        <dbReference type="ARBA" id="ARBA00022989"/>
    </source>
</evidence>
<sequence>MSVSVLVLAAASSAAGPAAAGPAAGSAAPAGGAAPVPAAAQGLSAVAELENALAGAFAAAGDLPASLAEAFGALPENALVLILFALAAAYGVERLVRLLLARAEIMTPPASFAERLSRGGRWFAGRLLSLAVFALAARLIGRSILMPDPHVAALGFGLLHALIFARFIWAVIEALAGPGAPGRRLMGFTDAEAQHIGRDARVLVGLVGAAVVLRAVLVAMVGPVSEAVLGLLAVVLLNAAAGIWFFLRLRAPISALIDRQAGDEPHAGWRALLARNWVWLFVAAYALDAEMKAAGVLGLLGEAARESNGAGPVILLLALATLAVAGLRVWRSEIEATRPSGWTVGAAVLAEGLIVILAAVLLLRFWGLDPLAPEEGDGIGRIVSGVVEAGVVLAAGIAAWQVLTVLLRSSGETPDEDDAGGDGMGAEGSRIETVLPILRRFGLTVVAIVTGMTALAALGVNIGPLIASAGVVGLAVGFGAQKLVSDVISGAFYLYEDAFRIGEYIVTESGKGMVERISMRSATLRHHNGPIYTIPFSSMGTIQNHSRDYVVMKFSFLVPDDTDVEMVRKLVKKAGAELAEDPELEGKLISPLKSQGAISIQGRSFEIGCKFTARPGQQFVIRRKAYAVLQKALREKGVELFAPQLLLNTEGLTGQGGLPSGGAPGAQSSP</sequence>
<dbReference type="Proteomes" id="UP001239909">
    <property type="component" value="Unassembled WGS sequence"/>
</dbReference>
<gene>
    <name evidence="11" type="ORF">LNKW23_07520</name>
</gene>
<dbReference type="PANTHER" id="PTHR30460">
    <property type="entry name" value="MODERATE CONDUCTANCE MECHANOSENSITIVE CHANNEL YBIO"/>
    <property type="match status" value="1"/>
</dbReference>
<keyword evidence="12" id="KW-1185">Reference proteome</keyword>
<protein>
    <recommendedName>
        <fullName evidence="13">Small-conductance mechanosensitive channel</fullName>
    </recommendedName>
</protein>
<feature type="transmembrane region" description="Helical" evidence="7">
    <location>
        <begin position="307"/>
        <end position="330"/>
    </location>
</feature>
<comment type="caution">
    <text evidence="11">The sequence shown here is derived from an EMBL/GenBank/DDBJ whole genome shotgun (WGS) entry which is preliminary data.</text>
</comment>